<sequence length="256" mass="28268">MDVRTRSRRDDARSRLLRAFCYAAALPLALFCLAVALSYGFYWLGLAGVPAELPRAQRAYPAELRRLYWRAHGGQGEIRLPRLSAPRVAWKAARALAVANPARGQPSAAIQILTQAARAMHVQLEPPTGPTLRRHQAELSLGIALSRERSGEQLIDYLLERSHFGLDAGRRPLNGIVAAAAHYYGLPPERLNAAEQIALLVLPHGASYFDPACHPERFRRRYAFLLGRAGLIPANTAEQSPPARMRIGACTTTRRP</sequence>
<proteinExistence type="predicted"/>
<evidence type="ECO:0000259" key="2">
    <source>
        <dbReference type="Pfam" id="PF00912"/>
    </source>
</evidence>
<keyword evidence="1" id="KW-0812">Transmembrane</keyword>
<dbReference type="AlphaFoldDB" id="A0AAU8MRE1"/>
<organism evidence="4">
    <name type="scientific">Lysobacter firmicutimachus</name>
    <dbReference type="NCBI Taxonomy" id="1792846"/>
    <lineage>
        <taxon>Bacteria</taxon>
        <taxon>Pseudomonadati</taxon>
        <taxon>Pseudomonadota</taxon>
        <taxon>Gammaproteobacteria</taxon>
        <taxon>Lysobacterales</taxon>
        <taxon>Lysobacteraceae</taxon>
        <taxon>Lysobacter</taxon>
    </lineage>
</organism>
<keyword evidence="5" id="KW-1185">Reference proteome</keyword>
<dbReference type="SUPFAM" id="SSF53955">
    <property type="entry name" value="Lysozyme-like"/>
    <property type="match status" value="1"/>
</dbReference>
<accession>A0AAU8MRE1</accession>
<evidence type="ECO:0000256" key="1">
    <source>
        <dbReference type="SAM" id="Phobius"/>
    </source>
</evidence>
<protein>
    <submittedName>
        <fullName evidence="4">Transglycosylase domain-containing protein</fullName>
    </submittedName>
</protein>
<dbReference type="RefSeq" id="WP_064748781.1">
    <property type="nucleotide sequence ID" value="NZ_CP159925.1"/>
</dbReference>
<name>A0AAU8MRE1_9GAMM</name>
<dbReference type="Proteomes" id="UP001387215">
    <property type="component" value="Unassembled WGS sequence"/>
</dbReference>
<dbReference type="InterPro" id="IPR001264">
    <property type="entry name" value="Glyco_trans_51"/>
</dbReference>
<evidence type="ECO:0000313" key="3">
    <source>
        <dbReference type="EMBL" id="MEI2455934.1"/>
    </source>
</evidence>
<dbReference type="InterPro" id="IPR036950">
    <property type="entry name" value="PBP_transglycosylase"/>
</dbReference>
<reference evidence="3 5" key="1">
    <citation type="submission" date="2024-02" db="EMBL/GenBank/DDBJ databases">
        <title>Lysobacter Genome Sequencing and Mining.</title>
        <authorList>
            <person name="Bierman J."/>
            <person name="Walker M.C."/>
        </authorList>
    </citation>
    <scope>NUCLEOTIDE SEQUENCE [LARGE SCALE GENOMIC DNA]</scope>
    <source>
        <strain evidence="3 5">PB6250</strain>
    </source>
</reference>
<keyword evidence="1" id="KW-1133">Transmembrane helix</keyword>
<dbReference type="Pfam" id="PF00912">
    <property type="entry name" value="Transgly"/>
    <property type="match status" value="1"/>
</dbReference>
<dbReference type="Gene3D" id="1.10.3810.10">
    <property type="entry name" value="Biosynthetic peptidoglycan transglycosylase-like"/>
    <property type="match status" value="1"/>
</dbReference>
<keyword evidence="1" id="KW-0472">Membrane</keyword>
<dbReference type="InterPro" id="IPR023346">
    <property type="entry name" value="Lysozyme-like_dom_sf"/>
</dbReference>
<evidence type="ECO:0000313" key="4">
    <source>
        <dbReference type="EMBL" id="XCO74857.1"/>
    </source>
</evidence>
<feature type="transmembrane region" description="Helical" evidence="1">
    <location>
        <begin position="20"/>
        <end position="44"/>
    </location>
</feature>
<gene>
    <name evidence="4" type="ORF">ABU614_21240</name>
    <name evidence="3" type="ORF">V2J18_14755</name>
</gene>
<reference evidence="4" key="2">
    <citation type="submission" date="2024-06" db="EMBL/GenBank/DDBJ databases">
        <authorList>
            <person name="Li S."/>
        </authorList>
    </citation>
    <scope>NUCLEOTIDE SEQUENCE</scope>
    <source>
        <strain evidence="4">SR10</strain>
    </source>
</reference>
<feature type="domain" description="Glycosyl transferase family 51" evidence="2">
    <location>
        <begin position="107"/>
        <end position="227"/>
    </location>
</feature>
<dbReference type="EMBL" id="CP159925">
    <property type="protein sequence ID" value="XCO74857.1"/>
    <property type="molecule type" value="Genomic_DNA"/>
</dbReference>
<evidence type="ECO:0000313" key="5">
    <source>
        <dbReference type="Proteomes" id="UP001387215"/>
    </source>
</evidence>
<dbReference type="EMBL" id="JBANDL010000002">
    <property type="protein sequence ID" value="MEI2455934.1"/>
    <property type="molecule type" value="Genomic_DNA"/>
</dbReference>